<dbReference type="PROSITE" id="PS01124">
    <property type="entry name" value="HTH_ARAC_FAMILY_2"/>
    <property type="match status" value="1"/>
</dbReference>
<keyword evidence="3" id="KW-0804">Transcription</keyword>
<dbReference type="GO" id="GO:0043565">
    <property type="term" value="F:sequence-specific DNA binding"/>
    <property type="evidence" value="ECO:0007669"/>
    <property type="project" value="InterPro"/>
</dbReference>
<keyword evidence="1" id="KW-0805">Transcription regulation</keyword>
<dbReference type="Pfam" id="PF12833">
    <property type="entry name" value="HTH_18"/>
    <property type="match status" value="1"/>
</dbReference>
<feature type="domain" description="HTH araC/xylS-type" evidence="4">
    <location>
        <begin position="169"/>
        <end position="267"/>
    </location>
</feature>
<evidence type="ECO:0000313" key="5">
    <source>
        <dbReference type="EMBL" id="CAG7596864.1"/>
    </source>
</evidence>
<dbReference type="RefSeq" id="WP_218089937.1">
    <property type="nucleotide sequence ID" value="NZ_CAJVAS010000001.1"/>
</dbReference>
<dbReference type="AlphaFoldDB" id="A0A916JT79"/>
<evidence type="ECO:0000256" key="2">
    <source>
        <dbReference type="ARBA" id="ARBA00023125"/>
    </source>
</evidence>
<evidence type="ECO:0000256" key="3">
    <source>
        <dbReference type="ARBA" id="ARBA00023163"/>
    </source>
</evidence>
<dbReference type="PANTHER" id="PTHR43280">
    <property type="entry name" value="ARAC-FAMILY TRANSCRIPTIONAL REGULATOR"/>
    <property type="match status" value="1"/>
</dbReference>
<dbReference type="InterPro" id="IPR003313">
    <property type="entry name" value="AraC-bd"/>
</dbReference>
<evidence type="ECO:0000259" key="4">
    <source>
        <dbReference type="PROSITE" id="PS01124"/>
    </source>
</evidence>
<name>A0A916JT79_9BACL</name>
<dbReference type="GO" id="GO:0003700">
    <property type="term" value="F:DNA-binding transcription factor activity"/>
    <property type="evidence" value="ECO:0007669"/>
    <property type="project" value="InterPro"/>
</dbReference>
<accession>A0A916JT79</accession>
<keyword evidence="2" id="KW-0238">DNA-binding</keyword>
<comment type="caution">
    <text evidence="5">The sequence shown here is derived from an EMBL/GenBank/DDBJ whole genome shotgun (WGS) entry which is preliminary data.</text>
</comment>
<reference evidence="5" key="1">
    <citation type="submission" date="2021-06" db="EMBL/GenBank/DDBJ databases">
        <authorList>
            <person name="Criscuolo A."/>
        </authorList>
    </citation>
    <scope>NUCLEOTIDE SEQUENCE</scope>
    <source>
        <strain evidence="5">CIP111600</strain>
    </source>
</reference>
<dbReference type="Proteomes" id="UP000693672">
    <property type="component" value="Unassembled WGS sequence"/>
</dbReference>
<evidence type="ECO:0000313" key="6">
    <source>
        <dbReference type="Proteomes" id="UP000693672"/>
    </source>
</evidence>
<dbReference type="PROSITE" id="PS00041">
    <property type="entry name" value="HTH_ARAC_FAMILY_1"/>
    <property type="match status" value="1"/>
</dbReference>
<evidence type="ECO:0000256" key="1">
    <source>
        <dbReference type="ARBA" id="ARBA00023015"/>
    </source>
</evidence>
<proteinExistence type="predicted"/>
<dbReference type="SMART" id="SM00342">
    <property type="entry name" value="HTH_ARAC"/>
    <property type="match status" value="1"/>
</dbReference>
<dbReference type="InterPro" id="IPR018062">
    <property type="entry name" value="HTH_AraC-typ_CS"/>
</dbReference>
<gene>
    <name evidence="5" type="primary">araC_1</name>
    <name evidence="5" type="ORF">PAESOLCIP111_00102</name>
</gene>
<dbReference type="PANTHER" id="PTHR43280:SF2">
    <property type="entry name" value="HTH-TYPE TRANSCRIPTIONAL REGULATOR EXSA"/>
    <property type="match status" value="1"/>
</dbReference>
<dbReference type="InterPro" id="IPR018060">
    <property type="entry name" value="HTH_AraC"/>
</dbReference>
<dbReference type="EMBL" id="CAJVAS010000001">
    <property type="protein sequence ID" value="CAG7596864.1"/>
    <property type="molecule type" value="Genomic_DNA"/>
</dbReference>
<sequence length="281" mass="32078">MKQEVLLCGCTFHTKRFHQSHADPGLTSYLIRLQTEGTCTVIVEGRDYALVPGDLLLLRPGTAYELRIEEDAVGPAPDEAPRIISGDYYMFAQGDWLSNWWDASAKPWRIHIEPGDTILSLWKQIILEKCRIKEDNVELISHLMRALCLYLERIVSETSPAYNKPYISARMKRFVEAHAIETFTVEEAARHVGLSVSRAAHLFKESYGKTMIQYAMDIRLSGAVDRMNYTNMTLGQISDSCGFRSYTFFHKAFKEKFGVSPAVFRSNLREKQLSARSKPLE</sequence>
<organism evidence="5 6">
    <name type="scientific">Paenibacillus solanacearum</name>
    <dbReference type="NCBI Taxonomy" id="2048548"/>
    <lineage>
        <taxon>Bacteria</taxon>
        <taxon>Bacillati</taxon>
        <taxon>Bacillota</taxon>
        <taxon>Bacilli</taxon>
        <taxon>Bacillales</taxon>
        <taxon>Paenibacillaceae</taxon>
        <taxon>Paenibacillus</taxon>
    </lineage>
</organism>
<keyword evidence="6" id="KW-1185">Reference proteome</keyword>
<dbReference type="Pfam" id="PF02311">
    <property type="entry name" value="AraC_binding"/>
    <property type="match status" value="1"/>
</dbReference>
<protein>
    <submittedName>
        <fullName evidence="5">Arabinose operon regulatory protein</fullName>
    </submittedName>
</protein>